<dbReference type="Proteomes" id="UP001056436">
    <property type="component" value="Unassembled WGS sequence"/>
</dbReference>
<protein>
    <submittedName>
        <fullName evidence="1">Uncharacterized protein</fullName>
    </submittedName>
</protein>
<dbReference type="EMBL" id="SDAQ01000210">
    <property type="protein sequence ID" value="KAI3530166.1"/>
    <property type="molecule type" value="Genomic_DNA"/>
</dbReference>
<name>A0A9Q0AWR4_9PEZI</name>
<comment type="caution">
    <text evidence="1">The sequence shown here is derived from an EMBL/GenBank/DDBJ whole genome shotgun (WGS) entry which is preliminary data.</text>
</comment>
<gene>
    <name evidence="1" type="ORF">CABS02_14614</name>
</gene>
<sequence length="100" mass="11700">MISGCDARGRRDEAWQLTQDTFEAYRANMQLTAIPMTPWIERMISGYEARGRRDEAWQLTQDTFEAYRANMQLTAIPMTPWIERMVLGYDIYAIQQCNGL</sequence>
<evidence type="ECO:0000313" key="1">
    <source>
        <dbReference type="EMBL" id="KAI3530166.1"/>
    </source>
</evidence>
<accession>A0A9Q0AWR4</accession>
<organism evidence="1 2">
    <name type="scientific">Colletotrichum abscissum</name>
    <dbReference type="NCBI Taxonomy" id="1671311"/>
    <lineage>
        <taxon>Eukaryota</taxon>
        <taxon>Fungi</taxon>
        <taxon>Dikarya</taxon>
        <taxon>Ascomycota</taxon>
        <taxon>Pezizomycotina</taxon>
        <taxon>Sordariomycetes</taxon>
        <taxon>Hypocreomycetidae</taxon>
        <taxon>Glomerellales</taxon>
        <taxon>Glomerellaceae</taxon>
        <taxon>Colletotrichum</taxon>
        <taxon>Colletotrichum acutatum species complex</taxon>
    </lineage>
</organism>
<dbReference type="AlphaFoldDB" id="A0A9Q0AWR4"/>
<dbReference type="OrthoDB" id="194443at2759"/>
<proteinExistence type="predicted"/>
<reference evidence="1" key="1">
    <citation type="submission" date="2019-01" db="EMBL/GenBank/DDBJ databases">
        <title>Colletotrichum abscissum LGMF1257.</title>
        <authorList>
            <person name="Baroncelli R."/>
        </authorList>
    </citation>
    <scope>NUCLEOTIDE SEQUENCE</scope>
    <source>
        <strain evidence="1">Ca142</strain>
    </source>
</reference>
<keyword evidence="2" id="KW-1185">Reference proteome</keyword>
<evidence type="ECO:0000313" key="2">
    <source>
        <dbReference type="Proteomes" id="UP001056436"/>
    </source>
</evidence>